<dbReference type="GO" id="GO:0005802">
    <property type="term" value="C:trans-Golgi network"/>
    <property type="evidence" value="ECO:0007669"/>
    <property type="project" value="TreeGrafter"/>
</dbReference>
<dbReference type="InterPro" id="IPR032631">
    <property type="entry name" value="P-type_ATPase_N"/>
</dbReference>
<feature type="binding site" evidence="13">
    <location>
        <position position="739"/>
    </location>
    <ligand>
        <name>ATP</name>
        <dbReference type="ChEBI" id="CHEBI:30616"/>
    </ligand>
</feature>
<evidence type="ECO:0000256" key="7">
    <source>
        <dbReference type="ARBA" id="ARBA00022842"/>
    </source>
</evidence>
<feature type="region of interest" description="Disordered" evidence="16">
    <location>
        <begin position="1622"/>
        <end position="1659"/>
    </location>
</feature>
<dbReference type="EnsemblMetazoa" id="AMEM018437-RA">
    <property type="protein sequence ID" value="AMEM018437-PA"/>
    <property type="gene ID" value="AMEM018437"/>
</dbReference>
<feature type="transmembrane region" description="Helical" evidence="15">
    <location>
        <begin position="418"/>
        <end position="437"/>
    </location>
</feature>
<dbReference type="InterPro" id="IPR018303">
    <property type="entry name" value="ATPase_P-typ_P_site"/>
</dbReference>
<evidence type="ECO:0000256" key="4">
    <source>
        <dbReference type="ARBA" id="ARBA00022723"/>
    </source>
</evidence>
<feature type="binding site" evidence="13">
    <location>
        <position position="1018"/>
    </location>
    <ligand>
        <name>ATP</name>
        <dbReference type="ChEBI" id="CHEBI:30616"/>
    </ligand>
</feature>
<dbReference type="VEuPathDB" id="VectorBase:AMEM018437"/>
<feature type="binding site" evidence="13">
    <location>
        <position position="1217"/>
    </location>
    <ligand>
        <name>ATP</name>
        <dbReference type="ChEBI" id="CHEBI:30616"/>
    </ligand>
</feature>
<dbReference type="SUPFAM" id="SSF81665">
    <property type="entry name" value="Calcium ATPase, transmembrane domain M"/>
    <property type="match status" value="1"/>
</dbReference>
<comment type="subcellular location">
    <subcellularLocation>
        <location evidence="1 15">Membrane</location>
        <topology evidence="1 15">Multi-pass membrane protein</topology>
    </subcellularLocation>
</comment>
<evidence type="ECO:0000256" key="11">
    <source>
        <dbReference type="ARBA" id="ARBA00034036"/>
    </source>
</evidence>
<feature type="transmembrane region" description="Helical" evidence="15">
    <location>
        <begin position="1271"/>
        <end position="1292"/>
    </location>
</feature>
<evidence type="ECO:0000256" key="5">
    <source>
        <dbReference type="ARBA" id="ARBA00022741"/>
    </source>
</evidence>
<feature type="binding site" evidence="13">
    <location>
        <position position="738"/>
    </location>
    <ligand>
        <name>ATP</name>
        <dbReference type="ChEBI" id="CHEBI:30616"/>
    </ligand>
</feature>
<dbReference type="InterPro" id="IPR032630">
    <property type="entry name" value="P_typ_ATPase_c"/>
</dbReference>
<keyword evidence="3 15" id="KW-0812">Transmembrane</keyword>
<feature type="binding site" evidence="13">
    <location>
        <position position="1194"/>
    </location>
    <ligand>
        <name>ATP</name>
        <dbReference type="ChEBI" id="CHEBI:30616"/>
    </ligand>
</feature>
<feature type="compositionally biased region" description="Polar residues" evidence="16">
    <location>
        <begin position="1632"/>
        <end position="1643"/>
    </location>
</feature>
<proteinExistence type="inferred from homology"/>
<feature type="compositionally biased region" description="Low complexity" evidence="16">
    <location>
        <begin position="1622"/>
        <end position="1631"/>
    </location>
</feature>
<dbReference type="Gene3D" id="3.40.1110.10">
    <property type="entry name" value="Calcium-transporting ATPase, cytoplasmic domain N"/>
    <property type="match status" value="1"/>
</dbReference>
<dbReference type="InterPro" id="IPR023298">
    <property type="entry name" value="ATPase_P-typ_TM_dom_sf"/>
</dbReference>
<dbReference type="SUPFAM" id="SSF56784">
    <property type="entry name" value="HAD-like"/>
    <property type="match status" value="1"/>
</dbReference>
<dbReference type="InterPro" id="IPR006539">
    <property type="entry name" value="P-type_ATPase_IV"/>
</dbReference>
<feature type="transmembrane region" description="Helical" evidence="15">
    <location>
        <begin position="1304"/>
        <end position="1324"/>
    </location>
</feature>
<evidence type="ECO:0000256" key="3">
    <source>
        <dbReference type="ARBA" id="ARBA00022692"/>
    </source>
</evidence>
<dbReference type="FunFam" id="3.40.1110.10:FF:000188">
    <property type="entry name" value="Phospholipid-transporting ATPase"/>
    <property type="match status" value="1"/>
</dbReference>
<dbReference type="SUPFAM" id="SSF81653">
    <property type="entry name" value="Calcium ATPase, transduction domain A"/>
    <property type="match status" value="1"/>
</dbReference>
<evidence type="ECO:0000256" key="2">
    <source>
        <dbReference type="ARBA" id="ARBA00008109"/>
    </source>
</evidence>
<feature type="binding site" evidence="13">
    <location>
        <position position="1218"/>
    </location>
    <ligand>
        <name>ATP</name>
        <dbReference type="ChEBI" id="CHEBI:30616"/>
    </ligand>
</feature>
<dbReference type="PANTHER" id="PTHR24092">
    <property type="entry name" value="PROBABLE PHOSPHOLIPID-TRANSPORTING ATPASE"/>
    <property type="match status" value="1"/>
</dbReference>
<feature type="compositionally biased region" description="Basic and acidic residues" evidence="16">
    <location>
        <begin position="155"/>
        <end position="167"/>
    </location>
</feature>
<keyword evidence="6 13" id="KW-0067">ATP-binding</keyword>
<feature type="region of interest" description="Disordered" evidence="16">
    <location>
        <begin position="18"/>
        <end position="274"/>
    </location>
</feature>
<evidence type="ECO:0000256" key="14">
    <source>
        <dbReference type="PIRSR" id="PIRSR606539-3"/>
    </source>
</evidence>
<keyword evidence="5 13" id="KW-0547">Nucleotide-binding</keyword>
<evidence type="ECO:0000259" key="18">
    <source>
        <dbReference type="Pfam" id="PF16212"/>
    </source>
</evidence>
<dbReference type="GO" id="GO:0005524">
    <property type="term" value="F:ATP binding"/>
    <property type="evidence" value="ECO:0007669"/>
    <property type="project" value="UniProtKB-UniRule"/>
</dbReference>
<dbReference type="Pfam" id="PF16209">
    <property type="entry name" value="PhoLip_ATPase_N"/>
    <property type="match status" value="1"/>
</dbReference>
<keyword evidence="7 14" id="KW-0460">Magnesium</keyword>
<feature type="domain" description="P-type ATPase C-terminal" evidence="18">
    <location>
        <begin position="1240"/>
        <end position="1486"/>
    </location>
</feature>
<feature type="transmembrane region" description="Helical" evidence="15">
    <location>
        <begin position="1354"/>
        <end position="1373"/>
    </location>
</feature>
<dbReference type="GO" id="GO:0016887">
    <property type="term" value="F:ATP hydrolysis activity"/>
    <property type="evidence" value="ECO:0007669"/>
    <property type="project" value="InterPro"/>
</dbReference>
<evidence type="ECO:0000256" key="15">
    <source>
        <dbReference type="RuleBase" id="RU362033"/>
    </source>
</evidence>
<dbReference type="SFLD" id="SFLDS00003">
    <property type="entry name" value="Haloacid_Dehalogenase"/>
    <property type="match status" value="1"/>
</dbReference>
<dbReference type="SFLD" id="SFLDG00002">
    <property type="entry name" value="C1.7:_P-type_atpase_like"/>
    <property type="match status" value="1"/>
</dbReference>
<feature type="active site" description="4-aspartylphosphate intermediate" evidence="12">
    <location>
        <position position="737"/>
    </location>
</feature>
<feature type="binding site" evidence="14">
    <location>
        <position position="737"/>
    </location>
    <ligand>
        <name>Mg(2+)</name>
        <dbReference type="ChEBI" id="CHEBI:18420"/>
    </ligand>
</feature>
<dbReference type="GO" id="GO:0005886">
    <property type="term" value="C:plasma membrane"/>
    <property type="evidence" value="ECO:0007669"/>
    <property type="project" value="TreeGrafter"/>
</dbReference>
<dbReference type="Gene3D" id="2.70.150.10">
    <property type="entry name" value="Calcium-transporting ATPase, cytoplasmic transduction domain A"/>
    <property type="match status" value="1"/>
</dbReference>
<comment type="similarity">
    <text evidence="2 15">Belongs to the cation transport ATPase (P-type) (TC 3.A.3) family. Type IV subfamily.</text>
</comment>
<dbReference type="PROSITE" id="PS00154">
    <property type="entry name" value="ATPASE_E1_E2"/>
    <property type="match status" value="1"/>
</dbReference>
<dbReference type="FunFam" id="3.40.50.1000:FF:000001">
    <property type="entry name" value="Phospholipid-transporting ATPase IC"/>
    <property type="match status" value="1"/>
</dbReference>
<comment type="cofactor">
    <cofactor evidence="14">
        <name>Mg(2+)</name>
        <dbReference type="ChEBI" id="CHEBI:18420"/>
    </cofactor>
</comment>
<feature type="binding site" evidence="13">
    <location>
        <position position="1019"/>
    </location>
    <ligand>
        <name>ATP</name>
        <dbReference type="ChEBI" id="CHEBI:30616"/>
    </ligand>
</feature>
<feature type="transmembrane region" description="Helical" evidence="15">
    <location>
        <begin position="1385"/>
        <end position="1403"/>
    </location>
</feature>
<keyword evidence="9 15" id="KW-1133">Transmembrane helix</keyword>
<accession>A0A182VPH0</accession>
<dbReference type="InterPro" id="IPR001757">
    <property type="entry name" value="P_typ_ATPase"/>
</dbReference>
<feature type="transmembrane region" description="Helical" evidence="15">
    <location>
        <begin position="612"/>
        <end position="640"/>
    </location>
</feature>
<feature type="domain" description="P-type ATPase N-terminal" evidence="17">
    <location>
        <begin position="355"/>
        <end position="420"/>
    </location>
</feature>
<dbReference type="EC" id="7.6.2.1" evidence="15"/>
<dbReference type="PANTHER" id="PTHR24092:SF190">
    <property type="entry name" value="PHOSPHOLIPID-TRANSPORTING ATPASE"/>
    <property type="match status" value="1"/>
</dbReference>
<dbReference type="NCBIfam" id="TIGR01494">
    <property type="entry name" value="ATPase_P-type"/>
    <property type="match status" value="1"/>
</dbReference>
<keyword evidence="4 14" id="KW-0479">Metal-binding</keyword>
<dbReference type="VEuPathDB" id="VectorBase:AMEM21_013928"/>
<feature type="region of interest" description="Disordered" evidence="16">
    <location>
        <begin position="1555"/>
        <end position="1597"/>
    </location>
</feature>
<comment type="catalytic activity">
    <reaction evidence="11 15">
        <text>ATP + H2O + phospholipidSide 1 = ADP + phosphate + phospholipidSide 2.</text>
        <dbReference type="EC" id="7.6.2.1"/>
    </reaction>
</comment>
<feature type="compositionally biased region" description="Polar residues" evidence="16">
    <location>
        <begin position="1078"/>
        <end position="1108"/>
    </location>
</feature>
<dbReference type="GO" id="GO:0007030">
    <property type="term" value="P:Golgi organization"/>
    <property type="evidence" value="ECO:0007669"/>
    <property type="project" value="TreeGrafter"/>
</dbReference>
<dbReference type="Pfam" id="PF16212">
    <property type="entry name" value="PhoLip_ATPase_C"/>
    <property type="match status" value="1"/>
</dbReference>
<feature type="binding site" evidence="13">
    <location>
        <position position="882"/>
    </location>
    <ligand>
        <name>ATP</name>
        <dbReference type="ChEBI" id="CHEBI:30616"/>
    </ligand>
</feature>
<dbReference type="GO" id="GO:0000287">
    <property type="term" value="F:magnesium ion binding"/>
    <property type="evidence" value="ECO:0007669"/>
    <property type="project" value="UniProtKB-UniRule"/>
</dbReference>
<evidence type="ECO:0000313" key="19">
    <source>
        <dbReference type="EnsemblMetazoa" id="AMEM018437-PA"/>
    </source>
</evidence>
<feature type="transmembrane region" description="Helical" evidence="15">
    <location>
        <begin position="660"/>
        <end position="689"/>
    </location>
</feature>
<dbReference type="CDD" id="cd02073">
    <property type="entry name" value="P-type_ATPase_APLT_Dnf-like"/>
    <property type="match status" value="1"/>
</dbReference>
<dbReference type="InterPro" id="IPR036412">
    <property type="entry name" value="HAD-like_sf"/>
</dbReference>
<feature type="binding site" evidence="13">
    <location>
        <position position="1020"/>
    </location>
    <ligand>
        <name>ATP</name>
        <dbReference type="ChEBI" id="CHEBI:30616"/>
    </ligand>
</feature>
<evidence type="ECO:0000256" key="8">
    <source>
        <dbReference type="ARBA" id="ARBA00022967"/>
    </source>
</evidence>
<evidence type="ECO:0000256" key="6">
    <source>
        <dbReference type="ARBA" id="ARBA00022840"/>
    </source>
</evidence>
<feature type="binding site" evidence="13">
    <location>
        <position position="841"/>
    </location>
    <ligand>
        <name>ATP</name>
        <dbReference type="ChEBI" id="CHEBI:30616"/>
    </ligand>
</feature>
<dbReference type="SFLD" id="SFLDF00027">
    <property type="entry name" value="p-type_atpase"/>
    <property type="match status" value="1"/>
</dbReference>
<feature type="transmembrane region" description="Helical" evidence="15">
    <location>
        <begin position="1458"/>
        <end position="1481"/>
    </location>
</feature>
<feature type="binding site" evidence="14">
    <location>
        <position position="1218"/>
    </location>
    <ligand>
        <name>Mg(2+)</name>
        <dbReference type="ChEBI" id="CHEBI:18420"/>
    </ligand>
</feature>
<feature type="transmembrane region" description="Helical" evidence="15">
    <location>
        <begin position="1415"/>
        <end position="1438"/>
    </location>
</feature>
<feature type="binding site" evidence="13">
    <location>
        <position position="904"/>
    </location>
    <ligand>
        <name>ATP</name>
        <dbReference type="ChEBI" id="CHEBI:30616"/>
    </ligand>
</feature>
<dbReference type="Proteomes" id="UP000075903">
    <property type="component" value="Unassembled WGS sequence"/>
</dbReference>
<feature type="compositionally biased region" description="Polar residues" evidence="16">
    <location>
        <begin position="1560"/>
        <end position="1569"/>
    </location>
</feature>
<feature type="compositionally biased region" description="Basic residues" evidence="16">
    <location>
        <begin position="103"/>
        <end position="120"/>
    </location>
</feature>
<feature type="binding site" evidence="13">
    <location>
        <position position="938"/>
    </location>
    <ligand>
        <name>ATP</name>
        <dbReference type="ChEBI" id="CHEBI:30616"/>
    </ligand>
</feature>
<feature type="compositionally biased region" description="Gly residues" evidence="16">
    <location>
        <begin position="252"/>
        <end position="266"/>
    </location>
</feature>
<organism evidence="19 20">
    <name type="scientific">Anopheles merus</name>
    <name type="common">Mosquito</name>
    <dbReference type="NCBI Taxonomy" id="30066"/>
    <lineage>
        <taxon>Eukaryota</taxon>
        <taxon>Metazoa</taxon>
        <taxon>Ecdysozoa</taxon>
        <taxon>Arthropoda</taxon>
        <taxon>Hexapoda</taxon>
        <taxon>Insecta</taxon>
        <taxon>Pterygota</taxon>
        <taxon>Neoptera</taxon>
        <taxon>Endopterygota</taxon>
        <taxon>Diptera</taxon>
        <taxon>Nematocera</taxon>
        <taxon>Culicoidea</taxon>
        <taxon>Culicidae</taxon>
        <taxon>Anophelinae</taxon>
        <taxon>Anopheles</taxon>
    </lineage>
</organism>
<dbReference type="InterPro" id="IPR023299">
    <property type="entry name" value="ATPase_P-typ_cyto_dom_N"/>
</dbReference>
<feature type="region of interest" description="Disordered" evidence="16">
    <location>
        <begin position="1078"/>
        <end position="1114"/>
    </location>
</feature>
<reference evidence="19" key="1">
    <citation type="submission" date="2020-05" db="UniProtKB">
        <authorList>
            <consortium name="EnsemblMetazoa"/>
        </authorList>
    </citation>
    <scope>IDENTIFICATION</scope>
    <source>
        <strain evidence="19">MAF</strain>
    </source>
</reference>
<name>A0A182VPH0_ANOME</name>
<evidence type="ECO:0000259" key="17">
    <source>
        <dbReference type="Pfam" id="PF16209"/>
    </source>
</evidence>
<dbReference type="GO" id="GO:0140345">
    <property type="term" value="F:phosphatidylcholine flippase activity"/>
    <property type="evidence" value="ECO:0007669"/>
    <property type="project" value="UniProtKB-ARBA"/>
</dbReference>
<evidence type="ECO:0000313" key="20">
    <source>
        <dbReference type="Proteomes" id="UP000075903"/>
    </source>
</evidence>
<dbReference type="InterPro" id="IPR023214">
    <property type="entry name" value="HAD_sf"/>
</dbReference>
<dbReference type="PRINTS" id="PR00119">
    <property type="entry name" value="CATATPASE"/>
</dbReference>
<feature type="binding site" evidence="13">
    <location>
        <position position="1188"/>
    </location>
    <ligand>
        <name>ATP</name>
        <dbReference type="ChEBI" id="CHEBI:30616"/>
    </ligand>
</feature>
<feature type="binding site" evidence="14">
    <location>
        <position position="739"/>
    </location>
    <ligand>
        <name>Mg(2+)</name>
        <dbReference type="ChEBI" id="CHEBI:18420"/>
    </ligand>
</feature>
<dbReference type="NCBIfam" id="TIGR01652">
    <property type="entry name" value="ATPase-Plipid"/>
    <property type="match status" value="1"/>
</dbReference>
<dbReference type="FunFam" id="2.70.150.10:FF:000025">
    <property type="entry name" value="Phospholipid-transporting ATPase"/>
    <property type="match status" value="1"/>
</dbReference>
<dbReference type="STRING" id="30066.A0A182VPH0"/>
<feature type="binding site" evidence="14">
    <location>
        <position position="1214"/>
    </location>
    <ligand>
        <name>Mg(2+)</name>
        <dbReference type="ChEBI" id="CHEBI:18420"/>
    </ligand>
</feature>
<protein>
    <recommendedName>
        <fullName evidence="15">Phospholipid-transporting ATPase</fullName>
        <ecNumber evidence="15">7.6.2.1</ecNumber>
    </recommendedName>
</protein>
<dbReference type="InterPro" id="IPR008250">
    <property type="entry name" value="ATPase_P-typ_transduc_dom_A_sf"/>
</dbReference>
<evidence type="ECO:0000256" key="10">
    <source>
        <dbReference type="ARBA" id="ARBA00023136"/>
    </source>
</evidence>
<feature type="compositionally biased region" description="Low complexity" evidence="16">
    <location>
        <begin position="226"/>
        <end position="236"/>
    </location>
</feature>
<evidence type="ECO:0000256" key="12">
    <source>
        <dbReference type="PIRSR" id="PIRSR606539-1"/>
    </source>
</evidence>
<dbReference type="Pfam" id="PF13246">
    <property type="entry name" value="Cation_ATPase"/>
    <property type="match status" value="1"/>
</dbReference>
<keyword evidence="10 15" id="KW-0472">Membrane</keyword>
<dbReference type="Gene3D" id="3.40.50.1000">
    <property type="entry name" value="HAD superfamily/HAD-like"/>
    <property type="match status" value="2"/>
</dbReference>
<feature type="binding site" evidence="13">
    <location>
        <position position="737"/>
    </location>
    <ligand>
        <name>ATP</name>
        <dbReference type="ChEBI" id="CHEBI:30616"/>
    </ligand>
</feature>
<evidence type="ECO:0000256" key="9">
    <source>
        <dbReference type="ARBA" id="ARBA00022989"/>
    </source>
</evidence>
<evidence type="ECO:0000256" key="1">
    <source>
        <dbReference type="ARBA" id="ARBA00004141"/>
    </source>
</evidence>
<sequence>MPISHATTDSVELEILEFRQDSSDDDDEQQDLAGRPYGTRTVRGCRRLPTATIVRRQQQQQQQHPQQHHHEIVLAGSSSTARGGTEASGDDRSMMMPRTGSPPKRKRFRRHHRTSTRRKSNSQSCGSLYNLAASSRPLHPQRSEPNVSFYSSPGEHQHDGGGDDGRYGRGGTIDADYHVQDSSNTLDDAPVLESCESLGATGRRSRRSGGGGRLHHDDDDGDGADDNGSYGSSGLDALDDRGTDDDGMMAGCLGGGGGGGGSGTGGHHQHAAPQHGLRASIVSVLGRLGMWNTNKPPGGKPVPVMIHRSETKSSFDRGQSYISNGASRLRSIFGGIRKLVSNAVFIFFIENERRIRANDREYNTQFKYANNYIKTSKYSILTFLPLNLLEQFQRLANFYFLCLLILQLIPAISSLTPVTTAIPLIGVLMLTAIKDAYDDFQRHMSDSQVNNRRSKALRHGKLVDERWSGVQVGDIIRMDNDQFVAADILLLSSSEPNGLCFIETAELDGETNLKIKQCLPETAALGQQEDLLWKFNGEIVCEPPNNLLNKFEGTLTWKNQRYPLDNDKILLRGCIIRNTQWCYGVVIFAGKDTKLMQNSGKTKFKRTTIDRLLNFIIIGIVFFLLSICGFCTIASAIWEALVGYKFQIYLPWERIIPKDYLQGAISIGCLVFFSYAIVLNTVVPISLYVSVEVIRFAQSFLINWDEKMYYDKTKTHAKARTTTLNEELGQIQYIFSDKTGTLTQNIMTFNKCSIAGRAYGDVVDVRTGETVELSEVMESVDFSFNPEYEPEFRWYDQGLLDAVRADEEHAHNFFRLLALCHTVMAEEKNGKLDYQAQSPDEAALVSAARNFGFVFKSRAPNSITIEVMGRTEEYELLSILDFNNVRKRMSVVLRRNNSIILYCKGADSVIYDRLGPNQHDLKARTQEHLNKFAGEGLRTLVLAERRLTKEFYESWLVRQREAALSLDGREDKLGAIYEEIECDMQLVGVTAIEDKLQDGVPQTIANLQLAGIKIWVLTGDKQETAINIGYSCQLLTDDMVDVFVIDGITKSEVEQQLRKYMDSLRIVNTYHPANVQKANQAHSQTVGGGTTSETSAVTANGAHSSSSGPMVDIQNTSPPSVSVVTFSVNCSNYSDGFEKGEPTLTDIDENTGVALVINGHSLVHCLTSELESKFLEIASHCKAVICCRVTPLQKAMVVELIKRAKNAVTLAIGDGANDVSMIKAAHIGVGISGQEGMQAVLASDYSIAQFKFLERLLLVHGRWSYYRMCKFLRYFFYKNFAFTLCHFWYAFFCGFSAQTVFDPMFISVYNLFYTSLPVLALGIFEQDVSDKSSVDYPKLYTPGMTNALFNTTEFIRSVLHGIFSSLILFLIPYGTYKDGISPDGYVLNDHMLLGSVVATILILDNTAQIALDTSYWTVFNHIMIWGSLLWYFFLDYFYNYVIGGPYVGSLTQAMKEATFWFTTVLTVIVLMIPVLASRFYFVDVFPSLPDKIRVQQRLALLRSRQSSDVLRTPSARKARRSLRSGYAFAHQEGFGRLITSGKIMRKLPQDFAFPLGLGSKKQQSTESTKNNNNNNNNNSSNNANNASNVVNGAGAVGTRTGTNTATATTLSAMAAVTTLTANGNQQQQQQQLVNLPGSSNGGDQHSPRAPCQDLDTINL</sequence>
<keyword evidence="8 15" id="KW-1278">Translocase</keyword>
<dbReference type="GO" id="GO:0045332">
    <property type="term" value="P:phospholipid translocation"/>
    <property type="evidence" value="ECO:0007669"/>
    <property type="project" value="TreeGrafter"/>
</dbReference>
<evidence type="ECO:0000256" key="16">
    <source>
        <dbReference type="SAM" id="MobiDB-lite"/>
    </source>
</evidence>
<keyword evidence="20" id="KW-1185">Reference proteome</keyword>
<dbReference type="InterPro" id="IPR044492">
    <property type="entry name" value="P_typ_ATPase_HD_dom"/>
</dbReference>
<evidence type="ECO:0000256" key="13">
    <source>
        <dbReference type="PIRSR" id="PIRSR606539-2"/>
    </source>
</evidence>
<dbReference type="SUPFAM" id="SSF81660">
    <property type="entry name" value="Metal cation-transporting ATPase, ATP-binding domain N"/>
    <property type="match status" value="1"/>
</dbReference>
<feature type="compositionally biased region" description="Low complexity" evidence="16">
    <location>
        <begin position="1570"/>
        <end position="1597"/>
    </location>
</feature>